<organism evidence="1 2">
    <name type="scientific">Meripilus lineatus</name>
    <dbReference type="NCBI Taxonomy" id="2056292"/>
    <lineage>
        <taxon>Eukaryota</taxon>
        <taxon>Fungi</taxon>
        <taxon>Dikarya</taxon>
        <taxon>Basidiomycota</taxon>
        <taxon>Agaricomycotina</taxon>
        <taxon>Agaricomycetes</taxon>
        <taxon>Polyporales</taxon>
        <taxon>Meripilaceae</taxon>
        <taxon>Meripilus</taxon>
    </lineage>
</organism>
<dbReference type="InterPro" id="IPR032675">
    <property type="entry name" value="LRR_dom_sf"/>
</dbReference>
<keyword evidence="2" id="KW-1185">Reference proteome</keyword>
<protein>
    <recommendedName>
        <fullName evidence="3">F-box domain-containing protein</fullName>
    </recommendedName>
</protein>
<dbReference type="Gene3D" id="3.80.10.10">
    <property type="entry name" value="Ribonuclease Inhibitor"/>
    <property type="match status" value="1"/>
</dbReference>
<accession>A0AAD5YG23</accession>
<dbReference type="InterPro" id="IPR036047">
    <property type="entry name" value="F-box-like_dom_sf"/>
</dbReference>
<dbReference type="AlphaFoldDB" id="A0AAD5YG23"/>
<evidence type="ECO:0000313" key="2">
    <source>
        <dbReference type="Proteomes" id="UP001212997"/>
    </source>
</evidence>
<evidence type="ECO:0000313" key="1">
    <source>
        <dbReference type="EMBL" id="KAJ3486716.1"/>
    </source>
</evidence>
<dbReference type="EMBL" id="JANAWD010000113">
    <property type="protein sequence ID" value="KAJ3486716.1"/>
    <property type="molecule type" value="Genomic_DNA"/>
</dbReference>
<reference evidence="1" key="1">
    <citation type="submission" date="2022-07" db="EMBL/GenBank/DDBJ databases">
        <title>Genome Sequence of Physisporinus lineatus.</title>
        <authorList>
            <person name="Buettner E."/>
        </authorList>
    </citation>
    <scope>NUCLEOTIDE SEQUENCE</scope>
    <source>
        <strain evidence="1">VT162</strain>
    </source>
</reference>
<sequence length="511" mass="58262">MGQPEILQSPEATTAVRVAKSPIDGVPDELLIAIAVFLRVVSKPKSQWMVATFVSRRWRTVLLSYAPFWKNIDTRNLERTTAYLHRSKMAPLSLTIRSPRCPNAGYHELVSLLSPHVARIQEMRFDSTPEHIQTFFRMLDLKYTMLHSLSLQGIEGQQLVHVSPNAPNLRALEVYGFTTDWSSSIFKDLETLRLDMAFDVRPSLDQLLFILKACPRLEVLLLGEPDFTTARASMDVQLQRLRRLEVTADSQQGVRLMEHLTAPSCQSLRLDFILNDDDRSDENICILPSDWCTRFPVARWVATLHITSDRDEYGNYKHDVLLFDHTGSYNRTVPFSMSLFTMSRAPCPTLLSAITSQLRPYPITSLDLLFTTKYISRTSWQNSLRNLPSLIRLKITAHPCEFNSSLDRLFIALGPDGDALVCPKLKVLYISRLKYASSHPLDILYISLGARMIQGYKLSTLIIESPVWRRRDHPETIVNWPEFGCVVKNYIHSPSCFALRRSPSLNSTAPP</sequence>
<dbReference type="SUPFAM" id="SSF52047">
    <property type="entry name" value="RNI-like"/>
    <property type="match status" value="1"/>
</dbReference>
<evidence type="ECO:0008006" key="3">
    <source>
        <dbReference type="Google" id="ProtNLM"/>
    </source>
</evidence>
<dbReference type="SUPFAM" id="SSF81383">
    <property type="entry name" value="F-box domain"/>
    <property type="match status" value="1"/>
</dbReference>
<gene>
    <name evidence="1" type="ORF">NLI96_g4063</name>
</gene>
<dbReference type="Proteomes" id="UP001212997">
    <property type="component" value="Unassembled WGS sequence"/>
</dbReference>
<name>A0AAD5YG23_9APHY</name>
<comment type="caution">
    <text evidence="1">The sequence shown here is derived from an EMBL/GenBank/DDBJ whole genome shotgun (WGS) entry which is preliminary data.</text>
</comment>
<proteinExistence type="predicted"/>